<keyword evidence="1" id="KW-0328">Glycosyltransferase</keyword>
<dbReference type="GO" id="GO:0008713">
    <property type="term" value="F:ADP-heptose-lipopolysaccharide heptosyltransferase activity"/>
    <property type="evidence" value="ECO:0007669"/>
    <property type="project" value="UniProtKB-EC"/>
</dbReference>
<dbReference type="CDD" id="cd03789">
    <property type="entry name" value="GT9_LPS_heptosyltransferase"/>
    <property type="match status" value="1"/>
</dbReference>
<reference evidence="6 7" key="1">
    <citation type="journal article" date="2015" name="Int. J. Syst. Evol. Microbiol.">
        <title>M ethanocaldococcus bathoardescens sp. nov., a hyperthermophilic methanogen isolated from a volcanically active deep-sea hydrothermal vent.</title>
        <authorList>
            <person name="Stewart L.C."/>
            <person name="Jung J.H."/>
            <person name="Kim Y.T."/>
            <person name="Kwon S.W."/>
            <person name="Park C.S."/>
            <person name="Holden J.F."/>
        </authorList>
    </citation>
    <scope>NUCLEOTIDE SEQUENCE [LARGE SCALE GENOMIC DNA]</scope>
    <source>
        <strain evidence="6 7">JH146</strain>
    </source>
</reference>
<dbReference type="Proteomes" id="UP000028781">
    <property type="component" value="Chromosome"/>
</dbReference>
<dbReference type="SUPFAM" id="SSF53756">
    <property type="entry name" value="UDP-Glycosyltransferase/glycogen phosphorylase"/>
    <property type="match status" value="1"/>
</dbReference>
<dbReference type="InterPro" id="IPR002201">
    <property type="entry name" value="Glyco_trans_9"/>
</dbReference>
<name>A0A076L9N1_9EURY</name>
<gene>
    <name evidence="6" type="ORF">JH146_0065</name>
</gene>
<dbReference type="InterPro" id="IPR051199">
    <property type="entry name" value="LPS_LOS_Heptosyltrfase"/>
</dbReference>
<dbReference type="RefSeq" id="WP_048201132.1">
    <property type="nucleotide sequence ID" value="NZ_CP009149.1"/>
</dbReference>
<dbReference type="PANTHER" id="PTHR30160">
    <property type="entry name" value="TETRAACYLDISACCHARIDE 4'-KINASE-RELATED"/>
    <property type="match status" value="1"/>
</dbReference>
<dbReference type="GeneID" id="24890656"/>
<evidence type="ECO:0000256" key="5">
    <source>
        <dbReference type="ARBA" id="ARBA00047503"/>
    </source>
</evidence>
<dbReference type="EC" id="2.4.99.24" evidence="4"/>
<dbReference type="NCBIfam" id="TIGR02195">
    <property type="entry name" value="heptsyl_trn_II"/>
    <property type="match status" value="1"/>
</dbReference>
<dbReference type="HOGENOM" id="CLU_038371_0_0_2"/>
<dbReference type="Gene3D" id="3.40.50.2000">
    <property type="entry name" value="Glycogen Phosphorylase B"/>
    <property type="match status" value="2"/>
</dbReference>
<accession>A0A076L9N1</accession>
<dbReference type="KEGG" id="mjh:JH146_0065"/>
<evidence type="ECO:0000256" key="1">
    <source>
        <dbReference type="ARBA" id="ARBA00022676"/>
    </source>
</evidence>
<dbReference type="Pfam" id="PF01075">
    <property type="entry name" value="Glyco_transf_9"/>
    <property type="match status" value="1"/>
</dbReference>
<dbReference type="GO" id="GO:0005829">
    <property type="term" value="C:cytosol"/>
    <property type="evidence" value="ECO:0007669"/>
    <property type="project" value="TreeGrafter"/>
</dbReference>
<dbReference type="EMBL" id="CP009149">
    <property type="protein sequence ID" value="AIJ04916.1"/>
    <property type="molecule type" value="Genomic_DNA"/>
</dbReference>
<organism evidence="6 7">
    <name type="scientific">Methanocaldococcus bathoardescens</name>
    <dbReference type="NCBI Taxonomy" id="1301915"/>
    <lineage>
        <taxon>Archaea</taxon>
        <taxon>Methanobacteriati</taxon>
        <taxon>Methanobacteriota</taxon>
        <taxon>Methanomada group</taxon>
        <taxon>Methanococci</taxon>
        <taxon>Methanococcales</taxon>
        <taxon>Methanocaldococcaceae</taxon>
        <taxon>Methanocaldococcus</taxon>
    </lineage>
</organism>
<evidence type="ECO:0000256" key="2">
    <source>
        <dbReference type="ARBA" id="ARBA00022679"/>
    </source>
</evidence>
<evidence type="ECO:0000313" key="7">
    <source>
        <dbReference type="Proteomes" id="UP000028781"/>
    </source>
</evidence>
<comment type="similarity">
    <text evidence="3">Belongs to the glycosyltransferase 9 family.</text>
</comment>
<dbReference type="PANTHER" id="PTHR30160:SF7">
    <property type="entry name" value="ADP-HEPTOSE--LPS HEPTOSYLTRANSFERASE 2"/>
    <property type="match status" value="1"/>
</dbReference>
<evidence type="ECO:0000256" key="3">
    <source>
        <dbReference type="ARBA" id="ARBA00043995"/>
    </source>
</evidence>
<proteinExistence type="inferred from homology"/>
<keyword evidence="2 6" id="KW-0808">Transferase</keyword>
<comment type="catalytic activity">
    <reaction evidence="5">
        <text>an L-alpha-D-Hep-(1-&gt;5)-[alpha-Kdo-(2-&gt;4)]-alpha-Kdo-(2-&gt;6)-lipid A + ADP-L-glycero-beta-D-manno-heptose = an L-alpha-D-Hep-(1-&gt;3)-L-alpha-D-Hep-(1-&gt;5)-[alpha-Kdo-(2-&gt;4)]-alpha-Kdo-(2-&gt;6)-lipid A + ADP + H(+)</text>
        <dbReference type="Rhea" id="RHEA:74071"/>
        <dbReference type="ChEBI" id="CHEBI:15378"/>
        <dbReference type="ChEBI" id="CHEBI:61506"/>
        <dbReference type="ChEBI" id="CHEBI:193068"/>
        <dbReference type="ChEBI" id="CHEBI:193069"/>
        <dbReference type="ChEBI" id="CHEBI:456216"/>
        <dbReference type="EC" id="2.4.99.24"/>
    </reaction>
</comment>
<sequence>MKILLFKIGAIGDTLMTTPLVRQLRRNFKDVTIDYLIGKHSYEVLDRNKHLDNIIKFDENVFFEKDFKEWMKLIFKIRKRDYDVIFILDKHWIFNLTAFLFGIKKRIGFDRLGEGKFLTYKVPYFGRKHEIFYYLDLLRGLGIEPNYKDWEMEIFLNEKDLEFAERFWNENNLNDKVVVGVCPGGARNVGVGDDDLRRWDVEKYAELIKKLKEKGFEVLLIGGKTDKEIEKTILKEVKCVSAIGKTTLKESAALLKKCDVVVCNDSGPMHLAAAVNKKVVSIFGPTHPCEKAPLHKESKYVWKQIGCNPCYDLWGRYPKPCPYGKRCMKFVKVDEVYNKIIIITK</sequence>
<dbReference type="InterPro" id="IPR011910">
    <property type="entry name" value="RfaF"/>
</dbReference>
<keyword evidence="7" id="KW-1185">Reference proteome</keyword>
<dbReference type="AlphaFoldDB" id="A0A076L9N1"/>
<evidence type="ECO:0000313" key="6">
    <source>
        <dbReference type="EMBL" id="AIJ04916.1"/>
    </source>
</evidence>
<dbReference type="STRING" id="1301915.JH146_0065"/>
<protein>
    <recommendedName>
        <fullName evidence="4">lipopolysaccharide heptosyltransferase II</fullName>
        <ecNumber evidence="4">2.4.99.24</ecNumber>
    </recommendedName>
</protein>
<evidence type="ECO:0000256" key="4">
    <source>
        <dbReference type="ARBA" id="ARBA00044042"/>
    </source>
</evidence>
<dbReference type="OrthoDB" id="65677at2157"/>